<dbReference type="GeneID" id="303673521"/>
<dbReference type="Pfam" id="PF00589">
    <property type="entry name" value="Phage_integrase"/>
    <property type="match status" value="1"/>
</dbReference>
<dbReference type="OrthoDB" id="662986at2"/>
<dbReference type="InterPro" id="IPR011010">
    <property type="entry name" value="DNA_brk_join_enz"/>
</dbReference>
<dbReference type="PROSITE" id="PS51898">
    <property type="entry name" value="TYR_RECOMBINASE"/>
    <property type="match status" value="1"/>
</dbReference>
<keyword evidence="7" id="KW-1185">Reference proteome</keyword>
<evidence type="ECO:0000313" key="7">
    <source>
        <dbReference type="Proteomes" id="UP000185725"/>
    </source>
</evidence>
<sequence>MKSYSQMKVYPINWETSKKSISKDWIVRYIFTDKNGAEYSTSFKGMNHIKDHADRVNETKRLILEEQFILEKGYNPKTKEYDNDSGLDLVNPSTLFLTACNACIAGKDCVDTTRTDMENSMKHITKYATKLRLHTKKLKDITKGDVKQILIYMKKDKHSNYRINKTKSHLSACFTFFTELDIFQINFVRGISKLPHESAKKEIIRTDDDWNKFHSIQHMNYNAYMFLYIFLYSGSRFEEMIKIKKEDVELEKSIFWIHLLKGGKHTRAMRPINLNTFKFWKAIYERAQPGQYLFSYNQMPSDEPVKVKSIYDLCTKYLKAAGLNITGYGLKYSYLNLVAKIYGITKAKELAGHTSERTTKIYAVDHEEHLVEQNKNIDICI</sequence>
<dbReference type="CDD" id="cd00397">
    <property type="entry name" value="DNA_BRE_C"/>
    <property type="match status" value="1"/>
</dbReference>
<reference evidence="6 8" key="2">
    <citation type="submission" date="2018-06" db="EMBL/GenBank/DDBJ databases">
        <authorList>
            <consortium name="Pathogen Informatics"/>
            <person name="Doyle S."/>
        </authorList>
    </citation>
    <scope>NUCLEOTIDE SEQUENCE [LARGE SCALE GENOMIC DNA]</scope>
    <source>
        <strain evidence="6 8">NCTC13560</strain>
    </source>
</reference>
<evidence type="ECO:0000256" key="3">
    <source>
        <dbReference type="ARBA" id="ARBA00023172"/>
    </source>
</evidence>
<dbReference type="EMBL" id="FTMF01000015">
    <property type="protein sequence ID" value="SIR23435.1"/>
    <property type="molecule type" value="Genomic_DNA"/>
</dbReference>
<dbReference type="InterPro" id="IPR013762">
    <property type="entry name" value="Integrase-like_cat_sf"/>
</dbReference>
<dbReference type="AlphaFoldDB" id="A0A381FAU1"/>
<evidence type="ECO:0000259" key="4">
    <source>
        <dbReference type="PROSITE" id="PS51898"/>
    </source>
</evidence>
<comment type="similarity">
    <text evidence="1">Belongs to the 'phage' integrase family.</text>
</comment>
<dbReference type="InterPro" id="IPR002104">
    <property type="entry name" value="Integrase_catalytic"/>
</dbReference>
<dbReference type="GO" id="GO:0015074">
    <property type="term" value="P:DNA integration"/>
    <property type="evidence" value="ECO:0007669"/>
    <property type="project" value="InterPro"/>
</dbReference>
<evidence type="ECO:0000256" key="1">
    <source>
        <dbReference type="ARBA" id="ARBA00008857"/>
    </source>
</evidence>
<keyword evidence="3" id="KW-0233">DNA recombination</keyword>
<feature type="domain" description="Tyr recombinase" evidence="4">
    <location>
        <begin position="199"/>
        <end position="375"/>
    </location>
</feature>
<gene>
    <name evidence="6" type="ORF">NCTC13560_02091</name>
    <name evidence="5" type="ORF">SAMN05421682_11560</name>
</gene>
<evidence type="ECO:0000313" key="8">
    <source>
        <dbReference type="Proteomes" id="UP000255231"/>
    </source>
</evidence>
<dbReference type="Proteomes" id="UP000255231">
    <property type="component" value="Unassembled WGS sequence"/>
</dbReference>
<dbReference type="PANTHER" id="PTHR30349">
    <property type="entry name" value="PHAGE INTEGRASE-RELATED"/>
    <property type="match status" value="1"/>
</dbReference>
<reference evidence="5 7" key="1">
    <citation type="submission" date="2017-01" db="EMBL/GenBank/DDBJ databases">
        <authorList>
            <person name="Varghese N."/>
            <person name="Submissions S."/>
        </authorList>
    </citation>
    <scope>NUCLEOTIDE SEQUENCE [LARGE SCALE GENOMIC DNA]</scope>
    <source>
        <strain evidence="5 7">ATCC 27950</strain>
    </source>
</reference>
<evidence type="ECO:0000313" key="5">
    <source>
        <dbReference type="EMBL" id="SIR23435.1"/>
    </source>
</evidence>
<protein>
    <submittedName>
        <fullName evidence="5">Integrase</fullName>
    </submittedName>
    <submittedName>
        <fullName evidence="6">Site-specific tyrosine recombinase XerC</fullName>
    </submittedName>
</protein>
<dbReference type="KEGG" id="cil:EG358_07405"/>
<dbReference type="Proteomes" id="UP000185725">
    <property type="component" value="Unassembled WGS sequence"/>
</dbReference>
<dbReference type="PANTHER" id="PTHR30349:SF41">
    <property type="entry name" value="INTEGRASE_RECOMBINASE PROTEIN MJ0367-RELATED"/>
    <property type="match status" value="1"/>
</dbReference>
<keyword evidence="2" id="KW-0238">DNA-binding</keyword>
<evidence type="ECO:0000256" key="2">
    <source>
        <dbReference type="ARBA" id="ARBA00023125"/>
    </source>
</evidence>
<dbReference type="GO" id="GO:0003677">
    <property type="term" value="F:DNA binding"/>
    <property type="evidence" value="ECO:0007669"/>
    <property type="project" value="UniProtKB-KW"/>
</dbReference>
<dbReference type="EMBL" id="UFVS01000001">
    <property type="protein sequence ID" value="SUX43574.1"/>
    <property type="molecule type" value="Genomic_DNA"/>
</dbReference>
<dbReference type="InterPro" id="IPR010998">
    <property type="entry name" value="Integrase_recombinase_N"/>
</dbReference>
<dbReference type="Gene3D" id="1.10.150.130">
    <property type="match status" value="1"/>
</dbReference>
<dbReference type="InterPro" id="IPR050090">
    <property type="entry name" value="Tyrosine_recombinase_XerCD"/>
</dbReference>
<evidence type="ECO:0000313" key="6">
    <source>
        <dbReference type="EMBL" id="SUX43574.1"/>
    </source>
</evidence>
<dbReference type="Gene3D" id="1.10.443.10">
    <property type="entry name" value="Intergrase catalytic core"/>
    <property type="match status" value="1"/>
</dbReference>
<name>A0A381FAU1_9FLAO</name>
<dbReference type="RefSeq" id="WP_123890043.1">
    <property type="nucleotide sequence ID" value="NZ_CP033929.1"/>
</dbReference>
<accession>A0A381FAU1</accession>
<proteinExistence type="inferred from homology"/>
<dbReference type="GO" id="GO:0006310">
    <property type="term" value="P:DNA recombination"/>
    <property type="evidence" value="ECO:0007669"/>
    <property type="project" value="UniProtKB-KW"/>
</dbReference>
<organism evidence="6 8">
    <name type="scientific">Chryseobacterium indoltheticum</name>
    <dbReference type="NCBI Taxonomy" id="254"/>
    <lineage>
        <taxon>Bacteria</taxon>
        <taxon>Pseudomonadati</taxon>
        <taxon>Bacteroidota</taxon>
        <taxon>Flavobacteriia</taxon>
        <taxon>Flavobacteriales</taxon>
        <taxon>Weeksellaceae</taxon>
        <taxon>Chryseobacterium group</taxon>
        <taxon>Chryseobacterium</taxon>
    </lineage>
</organism>
<dbReference type="SUPFAM" id="SSF56349">
    <property type="entry name" value="DNA breaking-rejoining enzymes"/>
    <property type="match status" value="1"/>
</dbReference>